<feature type="compositionally biased region" description="Basic and acidic residues" evidence="6">
    <location>
        <begin position="202"/>
        <end position="231"/>
    </location>
</feature>
<evidence type="ECO:0000256" key="6">
    <source>
        <dbReference type="SAM" id="MobiDB-lite"/>
    </source>
</evidence>
<dbReference type="EMBL" id="KI393980">
    <property type="protein sequence ID" value="ERN05752.1"/>
    <property type="molecule type" value="Genomic_DNA"/>
</dbReference>
<dbReference type="OMA" id="KDHGIRN"/>
<comment type="subcellular location">
    <subcellularLocation>
        <location evidence="1">Nucleus</location>
    </subcellularLocation>
</comment>
<gene>
    <name evidence="8" type="ORF">AMTR_s00006p00250310</name>
</gene>
<dbReference type="PANTHER" id="PTHR46412:SF3">
    <property type="entry name" value="TRANSCRIPTION FACTOR BIM1"/>
    <property type="match status" value="1"/>
</dbReference>
<name>W1P7A6_AMBTC</name>
<dbReference type="PANTHER" id="PTHR46412">
    <property type="entry name" value="BES1-INTERACTING MYC-LIKE PROTEIN"/>
    <property type="match status" value="1"/>
</dbReference>
<evidence type="ECO:0000313" key="8">
    <source>
        <dbReference type="EMBL" id="ERN05752.1"/>
    </source>
</evidence>
<accession>W1P7A6</accession>
<dbReference type="SUPFAM" id="SSF47459">
    <property type="entry name" value="HLH, helix-loop-helix DNA-binding domain"/>
    <property type="match status" value="1"/>
</dbReference>
<keyword evidence="3" id="KW-0238">DNA-binding</keyword>
<feature type="compositionally biased region" description="Polar residues" evidence="6">
    <location>
        <begin position="508"/>
        <end position="524"/>
    </location>
</feature>
<feature type="region of interest" description="Disordered" evidence="6">
    <location>
        <begin position="311"/>
        <end position="366"/>
    </location>
</feature>
<feature type="compositionally biased region" description="Basic and acidic residues" evidence="6">
    <location>
        <begin position="241"/>
        <end position="251"/>
    </location>
</feature>
<feature type="compositionally biased region" description="Basic and acidic residues" evidence="6">
    <location>
        <begin position="525"/>
        <end position="539"/>
    </location>
</feature>
<evidence type="ECO:0000256" key="1">
    <source>
        <dbReference type="ARBA" id="ARBA00004123"/>
    </source>
</evidence>
<dbReference type="GO" id="GO:0046983">
    <property type="term" value="F:protein dimerization activity"/>
    <property type="evidence" value="ECO:0007669"/>
    <property type="project" value="InterPro"/>
</dbReference>
<feature type="domain" description="BHLH" evidence="7">
    <location>
        <begin position="235"/>
        <end position="285"/>
    </location>
</feature>
<evidence type="ECO:0000259" key="7">
    <source>
        <dbReference type="PROSITE" id="PS50888"/>
    </source>
</evidence>
<dbReference type="GO" id="GO:0005634">
    <property type="term" value="C:nucleus"/>
    <property type="evidence" value="ECO:0007669"/>
    <property type="project" value="UniProtKB-SubCell"/>
</dbReference>
<dbReference type="SMART" id="SM00353">
    <property type="entry name" value="HLH"/>
    <property type="match status" value="1"/>
</dbReference>
<feature type="region of interest" description="Disordered" evidence="6">
    <location>
        <begin position="407"/>
        <end position="442"/>
    </location>
</feature>
<dbReference type="AlphaFoldDB" id="W1P7A6"/>
<dbReference type="GO" id="GO:0003700">
    <property type="term" value="F:DNA-binding transcription factor activity"/>
    <property type="evidence" value="ECO:0007669"/>
    <property type="project" value="InterPro"/>
</dbReference>
<dbReference type="Gene3D" id="4.10.280.10">
    <property type="entry name" value="Helix-loop-helix DNA-binding domain"/>
    <property type="match status" value="1"/>
</dbReference>
<dbReference type="InterPro" id="IPR036638">
    <property type="entry name" value="HLH_DNA-bd_sf"/>
</dbReference>
<dbReference type="InterPro" id="IPR044295">
    <property type="entry name" value="BIM1/2/3"/>
</dbReference>
<protein>
    <recommendedName>
        <fullName evidence="7">BHLH domain-containing protein</fullName>
    </recommendedName>
</protein>
<feature type="region of interest" description="Disordered" evidence="6">
    <location>
        <begin position="487"/>
        <end position="539"/>
    </location>
</feature>
<evidence type="ECO:0000256" key="3">
    <source>
        <dbReference type="ARBA" id="ARBA00023125"/>
    </source>
</evidence>
<reference evidence="9" key="1">
    <citation type="journal article" date="2013" name="Science">
        <title>The Amborella genome and the evolution of flowering plants.</title>
        <authorList>
            <consortium name="Amborella Genome Project"/>
        </authorList>
    </citation>
    <scope>NUCLEOTIDE SEQUENCE [LARGE SCALE GENOMIC DNA]</scope>
</reference>
<dbReference type="PROSITE" id="PS50888">
    <property type="entry name" value="BHLH"/>
    <property type="match status" value="1"/>
</dbReference>
<dbReference type="GO" id="GO:0003677">
    <property type="term" value="F:DNA binding"/>
    <property type="evidence" value="ECO:0007669"/>
    <property type="project" value="UniProtKB-KW"/>
</dbReference>
<dbReference type="Pfam" id="PF00010">
    <property type="entry name" value="HLH"/>
    <property type="match status" value="1"/>
</dbReference>
<feature type="region of interest" description="Disordered" evidence="6">
    <location>
        <begin position="187"/>
        <end position="251"/>
    </location>
</feature>
<dbReference type="FunFam" id="4.10.280.10:FF:000093">
    <property type="entry name" value="BHLH domain class transcription factor"/>
    <property type="match status" value="1"/>
</dbReference>
<feature type="compositionally biased region" description="Polar residues" evidence="6">
    <location>
        <begin position="324"/>
        <end position="355"/>
    </location>
</feature>
<evidence type="ECO:0000256" key="2">
    <source>
        <dbReference type="ARBA" id="ARBA00023015"/>
    </source>
</evidence>
<keyword evidence="4" id="KW-0804">Transcription</keyword>
<organism evidence="8 9">
    <name type="scientific">Amborella trichopoda</name>
    <dbReference type="NCBI Taxonomy" id="13333"/>
    <lineage>
        <taxon>Eukaryota</taxon>
        <taxon>Viridiplantae</taxon>
        <taxon>Streptophyta</taxon>
        <taxon>Embryophyta</taxon>
        <taxon>Tracheophyta</taxon>
        <taxon>Spermatophyta</taxon>
        <taxon>Magnoliopsida</taxon>
        <taxon>Amborellales</taxon>
        <taxon>Amborellaceae</taxon>
        <taxon>Amborella</taxon>
    </lineage>
</organism>
<dbReference type="eggNOG" id="ENOG502QUDM">
    <property type="taxonomic scope" value="Eukaryota"/>
</dbReference>
<evidence type="ECO:0000256" key="4">
    <source>
        <dbReference type="ARBA" id="ARBA00023163"/>
    </source>
</evidence>
<dbReference type="Gramene" id="ERN05752">
    <property type="protein sequence ID" value="ERN05752"/>
    <property type="gene ID" value="AMTR_s00006p00250310"/>
</dbReference>
<dbReference type="CDD" id="cd11453">
    <property type="entry name" value="bHLH_AtBIM_like"/>
    <property type="match status" value="1"/>
</dbReference>
<sequence>MPGFSSYLKTQDFLQPLEKVGKSNTKGDAPLEASLGKVSSVEHVLPGGIGTYSISHISTFTQSSSGKVEKPVGVVVPLNNPETKSDRNNDNTSNNSSYGGGAFTLWEESAVADSRMVDRTGERHPTREYVEKSGYWSTERPVVGVADLPFLTKSGYGRAMVDTTQLSSSSTKQRPQNSQGFVEIVKSVKGTSEDDDDDEEEHMDRNRDNRKESSSHKGDLLVKVDAKHIDQRANTPRSKHSATEQRRRSKINDRFQILRDLVPHSDQKRDKASFLLEVIEYIQLLQEKVQKYESSYQGWNQDKMKIMAWKGQGQGENAAEHSQPKMNSSFSNTAPSIIAPNSHSSPQPETHNTASPGYATPYKEKERMGVTPCKPVAVPLSLQQHMYSQYGRATMQTQQRLISDAERAATPPQPQPQPQPQQKTGPSDRKIDGPHSSGNEQEELGIEGGIISVSSVYSQGLLGTLTQALQSSGLDLSQASISVQIDLGKRGSRPSTTTSSAKDHEEPSTSNLITEHSRPTSSGGDSEHPQKRPKKERDC</sequence>
<evidence type="ECO:0000256" key="5">
    <source>
        <dbReference type="ARBA" id="ARBA00023242"/>
    </source>
</evidence>
<dbReference type="HOGENOM" id="CLU_030221_1_0_1"/>
<dbReference type="InterPro" id="IPR011598">
    <property type="entry name" value="bHLH_dom"/>
</dbReference>
<evidence type="ECO:0000313" key="9">
    <source>
        <dbReference type="Proteomes" id="UP000017836"/>
    </source>
</evidence>
<keyword evidence="9" id="KW-1185">Reference proteome</keyword>
<feature type="region of interest" description="Disordered" evidence="6">
    <location>
        <begin position="76"/>
        <end position="101"/>
    </location>
</feature>
<dbReference type="Proteomes" id="UP000017836">
    <property type="component" value="Unassembled WGS sequence"/>
</dbReference>
<proteinExistence type="predicted"/>
<dbReference type="GO" id="GO:0006351">
    <property type="term" value="P:DNA-templated transcription"/>
    <property type="evidence" value="ECO:0007669"/>
    <property type="project" value="InterPro"/>
</dbReference>
<keyword evidence="5" id="KW-0539">Nucleus</keyword>
<keyword evidence="2" id="KW-0805">Transcription regulation</keyword>